<evidence type="ECO:0000256" key="5">
    <source>
        <dbReference type="ARBA" id="ARBA00022989"/>
    </source>
</evidence>
<evidence type="ECO:0000256" key="4">
    <source>
        <dbReference type="ARBA" id="ARBA00022692"/>
    </source>
</evidence>
<dbReference type="Pfam" id="PF01956">
    <property type="entry name" value="EMC3_TMCO1"/>
    <property type="match status" value="1"/>
</dbReference>
<dbReference type="InterPro" id="IPR008568">
    <property type="entry name" value="EMC3"/>
</dbReference>
<proteinExistence type="inferred from homology"/>
<feature type="transmembrane region" description="Helical" evidence="8">
    <location>
        <begin position="14"/>
        <end position="33"/>
    </location>
</feature>
<dbReference type="PANTHER" id="PTHR13116:SF5">
    <property type="entry name" value="ER MEMBRANE PROTEIN COMPLEX SUBUNIT 3"/>
    <property type="match status" value="1"/>
</dbReference>
<dbReference type="EMBL" id="HE575323">
    <property type="protein sequence ID" value="CCC93633.1"/>
    <property type="molecule type" value="Genomic_DNA"/>
</dbReference>
<dbReference type="PANTHER" id="PTHR13116">
    <property type="entry name" value="ER MEMBRANE PROTEIN COMPLEX SUBUNIT 3"/>
    <property type="match status" value="1"/>
</dbReference>
<dbReference type="PIRSF" id="PIRSF010045">
    <property type="entry name" value="DUF850_TM_euk"/>
    <property type="match status" value="1"/>
</dbReference>
<sequence>MTQNILLDPNIRDWVLFPLIAMVIFLGILRHYASILMRTHRQPKMDCMCHANTAKRARRLLLEGRKLPQAAFQERVRAMREGPLKKNIEVDPMEMMNDPNMLGEMMKGNMLSMLPSMGMMMLVSHFFSGFVVAKFPFVLAPRFRGMMQRGVEIDDLDCSYVTSLSMYFLIAFGSNSIIQLLLGEESAASDHTALMSQMNGGGPQQPVDYTKLFKSLSLDLEYAQDKHKWEYENAPHLLLRGES</sequence>
<evidence type="ECO:0000256" key="3">
    <source>
        <dbReference type="ARBA" id="ARBA00020822"/>
    </source>
</evidence>
<dbReference type="VEuPathDB" id="TriTrypDB:TcIL3000_10_3960"/>
<feature type="transmembrane region" description="Helical" evidence="8">
    <location>
        <begin position="119"/>
        <end position="140"/>
    </location>
</feature>
<organism evidence="9">
    <name type="scientific">Trypanosoma congolense (strain IL3000)</name>
    <dbReference type="NCBI Taxonomy" id="1068625"/>
    <lineage>
        <taxon>Eukaryota</taxon>
        <taxon>Discoba</taxon>
        <taxon>Euglenozoa</taxon>
        <taxon>Kinetoplastea</taxon>
        <taxon>Metakinetoplastina</taxon>
        <taxon>Trypanosomatida</taxon>
        <taxon>Trypanosomatidae</taxon>
        <taxon>Trypanosoma</taxon>
        <taxon>Nannomonas</taxon>
    </lineage>
</organism>
<evidence type="ECO:0000256" key="1">
    <source>
        <dbReference type="ARBA" id="ARBA00004141"/>
    </source>
</evidence>
<keyword evidence="6 8" id="KW-0472">Membrane</keyword>
<evidence type="ECO:0000256" key="8">
    <source>
        <dbReference type="SAM" id="Phobius"/>
    </source>
</evidence>
<comment type="similarity">
    <text evidence="2 7">Belongs to the EMC3 family.</text>
</comment>
<comment type="subcellular location">
    <subcellularLocation>
        <location evidence="1">Membrane</location>
        <topology evidence="1">Multi-pass membrane protein</topology>
    </subcellularLocation>
</comment>
<protein>
    <recommendedName>
        <fullName evidence="3 7">ER membrane protein complex subunit 3</fullName>
    </recommendedName>
</protein>
<dbReference type="InterPro" id="IPR002809">
    <property type="entry name" value="EMC3/TMCO1"/>
</dbReference>
<evidence type="ECO:0000313" key="9">
    <source>
        <dbReference type="EMBL" id="CCC93633.1"/>
    </source>
</evidence>
<name>G0UW67_TRYCI</name>
<evidence type="ECO:0000256" key="6">
    <source>
        <dbReference type="ARBA" id="ARBA00023136"/>
    </source>
</evidence>
<dbReference type="GO" id="GO:0034975">
    <property type="term" value="P:protein folding in endoplasmic reticulum"/>
    <property type="evidence" value="ECO:0007669"/>
    <property type="project" value="TreeGrafter"/>
</dbReference>
<dbReference type="AlphaFoldDB" id="G0UW67"/>
<keyword evidence="5 8" id="KW-1133">Transmembrane helix</keyword>
<evidence type="ECO:0000256" key="7">
    <source>
        <dbReference type="PIRNR" id="PIRNR010045"/>
    </source>
</evidence>
<dbReference type="GO" id="GO:0072546">
    <property type="term" value="C:EMC complex"/>
    <property type="evidence" value="ECO:0007669"/>
    <property type="project" value="TreeGrafter"/>
</dbReference>
<evidence type="ECO:0000256" key="2">
    <source>
        <dbReference type="ARBA" id="ARBA00005376"/>
    </source>
</evidence>
<gene>
    <name evidence="9" type="ORF">TCIL3000_10_3960</name>
</gene>
<accession>G0UW67</accession>
<dbReference type="SMART" id="SM01415">
    <property type="entry name" value="DUF106"/>
    <property type="match status" value="1"/>
</dbReference>
<reference evidence="9" key="1">
    <citation type="journal article" date="2012" name="Proc. Natl. Acad. Sci. U.S.A.">
        <title>Antigenic diversity is generated by distinct evolutionary mechanisms in African trypanosome species.</title>
        <authorList>
            <person name="Jackson A.P."/>
            <person name="Berry A."/>
            <person name="Aslett M."/>
            <person name="Allison H.C."/>
            <person name="Burton P."/>
            <person name="Vavrova-Anderson J."/>
            <person name="Brown R."/>
            <person name="Browne H."/>
            <person name="Corton N."/>
            <person name="Hauser H."/>
            <person name="Gamble J."/>
            <person name="Gilderthorp R."/>
            <person name="Marcello L."/>
            <person name="McQuillan J."/>
            <person name="Otto T.D."/>
            <person name="Quail M.A."/>
            <person name="Sanders M.J."/>
            <person name="van Tonder A."/>
            <person name="Ginger M.L."/>
            <person name="Field M.C."/>
            <person name="Barry J.D."/>
            <person name="Hertz-Fowler C."/>
            <person name="Berriman M."/>
        </authorList>
    </citation>
    <scope>NUCLEOTIDE SEQUENCE</scope>
    <source>
        <strain evidence="9">IL3000</strain>
    </source>
</reference>
<keyword evidence="4 8" id="KW-0812">Transmembrane</keyword>